<proteinExistence type="inferred from homology"/>
<dbReference type="EC" id="3.5.3.11" evidence="6"/>
<keyword evidence="2 4" id="KW-0479">Metal-binding</keyword>
<evidence type="ECO:0000313" key="7">
    <source>
        <dbReference type="Proteomes" id="UP000782312"/>
    </source>
</evidence>
<evidence type="ECO:0000256" key="4">
    <source>
        <dbReference type="PIRSR" id="PIRSR036979-1"/>
    </source>
</evidence>
<feature type="binding site" evidence="4">
    <location>
        <position position="141"/>
    </location>
    <ligand>
        <name>Mn(2+)</name>
        <dbReference type="ChEBI" id="CHEBI:29035"/>
        <label>1</label>
    </ligand>
</feature>
<feature type="binding site" evidence="4">
    <location>
        <position position="139"/>
    </location>
    <ligand>
        <name>Mn(2+)</name>
        <dbReference type="ChEBI" id="CHEBI:29035"/>
        <label>1</label>
    </ligand>
</feature>
<sequence length="290" mass="30879">MTGGLPPYLPRTPFLWADTPFDKARAVLFGCPFDGTASFRPGARFGPEAIRSVSDGLETYSPLLDADLEDLPYCDLGDLPLAPGDAEAALGRIREEARRILGAGKVPFALGGEHLVSFPLIEAALEVYPDLVVFQWDAHADLREGYLGAALSHASVMRLAADRVGPGRLVQFGIRSGTREEWNWMRQHGTVHPLSPEALTSALARHAGKPIYLTLDLDVLDPGEFPGTGTPEPGGVRFGELAACIALLRREGARIVALDAVELSPMLDPSGASSVAAAKAVRELLLALPG</sequence>
<evidence type="ECO:0000256" key="3">
    <source>
        <dbReference type="ARBA" id="ARBA00022801"/>
    </source>
</evidence>
<dbReference type="GO" id="GO:0033389">
    <property type="term" value="P:putrescine biosynthetic process from arginine, via agmatine"/>
    <property type="evidence" value="ECO:0007669"/>
    <property type="project" value="TreeGrafter"/>
</dbReference>
<dbReference type="PIRSF" id="PIRSF036979">
    <property type="entry name" value="Arginase"/>
    <property type="match status" value="1"/>
</dbReference>
<dbReference type="EMBL" id="JACPUR010000013">
    <property type="protein sequence ID" value="MBI3126804.1"/>
    <property type="molecule type" value="Genomic_DNA"/>
</dbReference>
<keyword evidence="3 5" id="KW-0378">Hydrolase</keyword>
<dbReference type="Proteomes" id="UP000782312">
    <property type="component" value="Unassembled WGS sequence"/>
</dbReference>
<feature type="binding site" evidence="4">
    <location>
        <position position="137"/>
    </location>
    <ligand>
        <name>Mn(2+)</name>
        <dbReference type="ChEBI" id="CHEBI:29035"/>
        <label>1</label>
    </ligand>
</feature>
<dbReference type="InterPro" id="IPR020855">
    <property type="entry name" value="Ureohydrolase_Mn_BS"/>
</dbReference>
<protein>
    <submittedName>
        <fullName evidence="6">Agmatinase</fullName>
        <ecNumber evidence="6">3.5.3.11</ecNumber>
    </submittedName>
</protein>
<comment type="caution">
    <text evidence="6">The sequence shown here is derived from an EMBL/GenBank/DDBJ whole genome shotgun (WGS) entry which is preliminary data.</text>
</comment>
<dbReference type="PROSITE" id="PS51409">
    <property type="entry name" value="ARGINASE_2"/>
    <property type="match status" value="1"/>
</dbReference>
<accession>A0A932ML55</accession>
<organism evidence="6 7">
    <name type="scientific">Tectimicrobiota bacterium</name>
    <dbReference type="NCBI Taxonomy" id="2528274"/>
    <lineage>
        <taxon>Bacteria</taxon>
        <taxon>Pseudomonadati</taxon>
        <taxon>Nitrospinota/Tectimicrobiota group</taxon>
        <taxon>Candidatus Tectimicrobiota</taxon>
    </lineage>
</organism>
<gene>
    <name evidence="6" type="primary">speB</name>
    <name evidence="6" type="ORF">HYZ11_04285</name>
</gene>
<feature type="binding site" evidence="4">
    <location>
        <position position="114"/>
    </location>
    <ligand>
        <name>Mn(2+)</name>
        <dbReference type="ChEBI" id="CHEBI:29035"/>
        <label>1</label>
    </ligand>
</feature>
<dbReference type="PANTHER" id="PTHR11358">
    <property type="entry name" value="ARGINASE/AGMATINASE"/>
    <property type="match status" value="1"/>
</dbReference>
<dbReference type="InterPro" id="IPR006035">
    <property type="entry name" value="Ureohydrolase"/>
</dbReference>
<feature type="binding site" evidence="4">
    <location>
        <position position="216"/>
    </location>
    <ligand>
        <name>Mn(2+)</name>
        <dbReference type="ChEBI" id="CHEBI:29035"/>
        <label>1</label>
    </ligand>
</feature>
<dbReference type="Pfam" id="PF00491">
    <property type="entry name" value="Arginase"/>
    <property type="match status" value="1"/>
</dbReference>
<dbReference type="InterPro" id="IPR023696">
    <property type="entry name" value="Ureohydrolase_dom_sf"/>
</dbReference>
<comment type="similarity">
    <text evidence="1">Belongs to the arginase family. Agmatinase subfamily.</text>
</comment>
<dbReference type="PROSITE" id="PS01053">
    <property type="entry name" value="ARGINASE_1"/>
    <property type="match status" value="1"/>
</dbReference>
<keyword evidence="4" id="KW-0464">Manganese</keyword>
<dbReference type="NCBIfam" id="TIGR01230">
    <property type="entry name" value="agmatinase"/>
    <property type="match status" value="1"/>
</dbReference>
<evidence type="ECO:0000313" key="6">
    <source>
        <dbReference type="EMBL" id="MBI3126804.1"/>
    </source>
</evidence>
<dbReference type="InterPro" id="IPR005925">
    <property type="entry name" value="Agmatinase-rel"/>
</dbReference>
<dbReference type="GO" id="GO:0046872">
    <property type="term" value="F:metal ion binding"/>
    <property type="evidence" value="ECO:0007669"/>
    <property type="project" value="UniProtKB-KW"/>
</dbReference>
<evidence type="ECO:0000256" key="2">
    <source>
        <dbReference type="ARBA" id="ARBA00022723"/>
    </source>
</evidence>
<reference evidence="6" key="1">
    <citation type="submission" date="2020-07" db="EMBL/GenBank/DDBJ databases">
        <title>Huge and variable diversity of episymbiotic CPR bacteria and DPANN archaea in groundwater ecosystems.</title>
        <authorList>
            <person name="He C.Y."/>
            <person name="Keren R."/>
            <person name="Whittaker M."/>
            <person name="Farag I.F."/>
            <person name="Doudna J."/>
            <person name="Cate J.H.D."/>
            <person name="Banfield J.F."/>
        </authorList>
    </citation>
    <scope>NUCLEOTIDE SEQUENCE</scope>
    <source>
        <strain evidence="6">NC_groundwater_763_Ag_S-0.2um_68_21</strain>
    </source>
</reference>
<dbReference type="Gene3D" id="3.40.800.10">
    <property type="entry name" value="Ureohydrolase domain"/>
    <property type="match status" value="1"/>
</dbReference>
<name>A0A932ML55_UNCTE</name>
<dbReference type="AlphaFoldDB" id="A0A932ML55"/>
<dbReference type="PANTHER" id="PTHR11358:SF26">
    <property type="entry name" value="GUANIDINO ACID HYDROLASE, MITOCHONDRIAL"/>
    <property type="match status" value="1"/>
</dbReference>
<dbReference type="PRINTS" id="PR00116">
    <property type="entry name" value="ARGINASE"/>
</dbReference>
<dbReference type="GO" id="GO:0008783">
    <property type="term" value="F:agmatinase activity"/>
    <property type="evidence" value="ECO:0007669"/>
    <property type="project" value="UniProtKB-EC"/>
</dbReference>
<dbReference type="CDD" id="cd11593">
    <property type="entry name" value="Agmatinase-like_2"/>
    <property type="match status" value="1"/>
</dbReference>
<comment type="cofactor">
    <cofactor evidence="4">
        <name>Mn(2+)</name>
        <dbReference type="ChEBI" id="CHEBI:29035"/>
    </cofactor>
    <text evidence="4">Binds 2 manganese ions per subunit.</text>
</comment>
<evidence type="ECO:0000256" key="5">
    <source>
        <dbReference type="RuleBase" id="RU003684"/>
    </source>
</evidence>
<dbReference type="SUPFAM" id="SSF52768">
    <property type="entry name" value="Arginase/deacetylase"/>
    <property type="match status" value="1"/>
</dbReference>
<evidence type="ECO:0000256" key="1">
    <source>
        <dbReference type="ARBA" id="ARBA00009227"/>
    </source>
</evidence>
<feature type="binding site" evidence="4">
    <location>
        <position position="218"/>
    </location>
    <ligand>
        <name>Mn(2+)</name>
        <dbReference type="ChEBI" id="CHEBI:29035"/>
        <label>1</label>
    </ligand>
</feature>